<feature type="compositionally biased region" description="Pro residues" evidence="1">
    <location>
        <begin position="152"/>
        <end position="166"/>
    </location>
</feature>
<proteinExistence type="predicted"/>
<dbReference type="AlphaFoldDB" id="A0A9P7RSW0"/>
<evidence type="ECO:0000313" key="3">
    <source>
        <dbReference type="EMBL" id="KAG7089085.1"/>
    </source>
</evidence>
<keyword evidence="2" id="KW-1133">Transmembrane helix</keyword>
<evidence type="ECO:0000256" key="2">
    <source>
        <dbReference type="SAM" id="Phobius"/>
    </source>
</evidence>
<feature type="region of interest" description="Disordered" evidence="1">
    <location>
        <begin position="148"/>
        <end position="196"/>
    </location>
</feature>
<keyword evidence="2" id="KW-0812">Transmembrane</keyword>
<keyword evidence="4" id="KW-1185">Reference proteome</keyword>
<organism evidence="3 4">
    <name type="scientific">Marasmius oreades</name>
    <name type="common">fairy-ring Marasmius</name>
    <dbReference type="NCBI Taxonomy" id="181124"/>
    <lineage>
        <taxon>Eukaryota</taxon>
        <taxon>Fungi</taxon>
        <taxon>Dikarya</taxon>
        <taxon>Basidiomycota</taxon>
        <taxon>Agaricomycotina</taxon>
        <taxon>Agaricomycetes</taxon>
        <taxon>Agaricomycetidae</taxon>
        <taxon>Agaricales</taxon>
        <taxon>Marasmiineae</taxon>
        <taxon>Marasmiaceae</taxon>
        <taxon>Marasmius</taxon>
    </lineage>
</organism>
<sequence length="336" mass="36096">MLDMARIIYSHWPGPLPLQSFHYLMERVDDNDLRIQFTPAKAWWKTGVASEYNHSTHGSSTVGAEMTFQFRGTKIDVYGTITSNLVSAKTVDLFIVDGEEPVSWTASPQKQPVYNQKMFSSPTLQDGTHSLTMRITVNGSNTYFDYLEFMPSPNPPPSSSSLPPFPSTTSSEAGDISAPTISIAPSSSGSSSHFPASTDVSSIATTAVSASSPSSITSSAIEAGRNSSSLPPSEPSESSSHLSSATLVGISVAATGVVVSVMGLLIWRCLVLRRRRQTSSTSGLVSHPAISQYRQTPMRGARRSFFTLLGPYDMSSGRSLVEDEIPKDPPPPYSSS</sequence>
<feature type="region of interest" description="Disordered" evidence="1">
    <location>
        <begin position="316"/>
        <end position="336"/>
    </location>
</feature>
<dbReference type="OrthoDB" id="3013353at2759"/>
<comment type="caution">
    <text evidence="3">The sequence shown here is derived from an EMBL/GenBank/DDBJ whole genome shotgun (WGS) entry which is preliminary data.</text>
</comment>
<dbReference type="Proteomes" id="UP001049176">
    <property type="component" value="Chromosome 7"/>
</dbReference>
<dbReference type="Gene3D" id="2.60.120.260">
    <property type="entry name" value="Galactose-binding domain-like"/>
    <property type="match status" value="1"/>
</dbReference>
<keyword evidence="2" id="KW-0472">Membrane</keyword>
<evidence type="ECO:0000313" key="4">
    <source>
        <dbReference type="Proteomes" id="UP001049176"/>
    </source>
</evidence>
<feature type="compositionally biased region" description="Low complexity" evidence="1">
    <location>
        <begin position="167"/>
        <end position="196"/>
    </location>
</feature>
<dbReference type="RefSeq" id="XP_043005555.1">
    <property type="nucleotide sequence ID" value="XM_043155773.1"/>
</dbReference>
<protein>
    <submittedName>
        <fullName evidence="3">Uncharacterized protein</fullName>
    </submittedName>
</protein>
<accession>A0A9P7RSW0</accession>
<feature type="region of interest" description="Disordered" evidence="1">
    <location>
        <begin position="214"/>
        <end position="241"/>
    </location>
</feature>
<gene>
    <name evidence="3" type="ORF">E1B28_010794</name>
</gene>
<dbReference type="GeneID" id="66079869"/>
<feature type="transmembrane region" description="Helical" evidence="2">
    <location>
        <begin position="245"/>
        <end position="267"/>
    </location>
</feature>
<evidence type="ECO:0000256" key="1">
    <source>
        <dbReference type="SAM" id="MobiDB-lite"/>
    </source>
</evidence>
<dbReference type="KEGG" id="more:E1B28_010794"/>
<name>A0A9P7RSW0_9AGAR</name>
<dbReference type="EMBL" id="CM032187">
    <property type="protein sequence ID" value="KAG7089085.1"/>
    <property type="molecule type" value="Genomic_DNA"/>
</dbReference>
<reference evidence="3" key="1">
    <citation type="journal article" date="2021" name="Genome Biol. Evol.">
        <title>The assembled and annotated genome of the fairy-ring fungus Marasmius oreades.</title>
        <authorList>
            <person name="Hiltunen M."/>
            <person name="Ament-Velasquez S.L."/>
            <person name="Johannesson H."/>
        </authorList>
    </citation>
    <scope>NUCLEOTIDE SEQUENCE</scope>
    <source>
        <strain evidence="3">03SP1</strain>
    </source>
</reference>